<dbReference type="AlphaFoldDB" id="T1C177"/>
<reference evidence="5" key="1">
    <citation type="submission" date="2013-08" db="EMBL/GenBank/DDBJ databases">
        <authorList>
            <person name="Mendez C."/>
            <person name="Richter M."/>
            <person name="Ferrer M."/>
            <person name="Sanchez J."/>
        </authorList>
    </citation>
    <scope>NUCLEOTIDE SEQUENCE</scope>
</reference>
<evidence type="ECO:0000256" key="2">
    <source>
        <dbReference type="ARBA" id="ARBA00023125"/>
    </source>
</evidence>
<organism evidence="5">
    <name type="scientific">mine drainage metagenome</name>
    <dbReference type="NCBI Taxonomy" id="410659"/>
    <lineage>
        <taxon>unclassified sequences</taxon>
        <taxon>metagenomes</taxon>
        <taxon>ecological metagenomes</taxon>
    </lineage>
</organism>
<dbReference type="Pfam" id="PF07729">
    <property type="entry name" value="FCD"/>
    <property type="match status" value="1"/>
</dbReference>
<feature type="domain" description="GntR C-terminal" evidence="4">
    <location>
        <begin position="7"/>
        <end position="130"/>
    </location>
</feature>
<name>T1C177_9ZZZZ</name>
<dbReference type="InterPro" id="IPR008920">
    <property type="entry name" value="TF_FadR/GntR_C"/>
</dbReference>
<comment type="caution">
    <text evidence="5">The sequence shown here is derived from an EMBL/GenBank/DDBJ whole genome shotgun (WGS) entry which is preliminary data.</text>
</comment>
<dbReference type="EMBL" id="AUZY01005154">
    <property type="protein sequence ID" value="EQD59905.1"/>
    <property type="molecule type" value="Genomic_DNA"/>
</dbReference>
<keyword evidence="3" id="KW-0804">Transcription</keyword>
<dbReference type="Gene3D" id="1.20.120.530">
    <property type="entry name" value="GntR ligand-binding domain-like"/>
    <property type="match status" value="1"/>
</dbReference>
<gene>
    <name evidence="5" type="ORF">B1B_07994</name>
</gene>
<evidence type="ECO:0000259" key="4">
    <source>
        <dbReference type="SMART" id="SM00895"/>
    </source>
</evidence>
<evidence type="ECO:0000313" key="5">
    <source>
        <dbReference type="EMBL" id="EQD59905.1"/>
    </source>
</evidence>
<evidence type="ECO:0000256" key="1">
    <source>
        <dbReference type="ARBA" id="ARBA00023015"/>
    </source>
</evidence>
<protein>
    <submittedName>
        <fullName evidence="5">Protein containing GntR</fullName>
    </submittedName>
</protein>
<keyword evidence="2" id="KW-0238">DNA-binding</keyword>
<sequence length="152" mass="17337">QRTTVGHLLETRLLIEPELARLAAGRSSPDEIAAMERLLEDMAHMLEQPTTFIHADRDFHLLIADAARNPVLELLMGSILEMTTRLRLLLTENAPNTIYHSHLLHTEVWQAIVDRKPAEASDAMRRHITGVRLDVERLARQGIMEPLDWPLD</sequence>
<accession>T1C177</accession>
<feature type="non-terminal residue" evidence="5">
    <location>
        <position position="1"/>
    </location>
</feature>
<dbReference type="PANTHER" id="PTHR43537:SF5">
    <property type="entry name" value="UXU OPERON TRANSCRIPTIONAL REGULATOR"/>
    <property type="match status" value="1"/>
</dbReference>
<proteinExistence type="predicted"/>
<dbReference type="InterPro" id="IPR011711">
    <property type="entry name" value="GntR_C"/>
</dbReference>
<dbReference type="SUPFAM" id="SSF48008">
    <property type="entry name" value="GntR ligand-binding domain-like"/>
    <property type="match status" value="1"/>
</dbReference>
<dbReference type="GO" id="GO:0003677">
    <property type="term" value="F:DNA binding"/>
    <property type="evidence" value="ECO:0007669"/>
    <property type="project" value="UniProtKB-KW"/>
</dbReference>
<keyword evidence="1" id="KW-0805">Transcription regulation</keyword>
<dbReference type="PANTHER" id="PTHR43537">
    <property type="entry name" value="TRANSCRIPTIONAL REGULATOR, GNTR FAMILY"/>
    <property type="match status" value="1"/>
</dbReference>
<evidence type="ECO:0000256" key="3">
    <source>
        <dbReference type="ARBA" id="ARBA00023163"/>
    </source>
</evidence>
<dbReference type="SMART" id="SM00895">
    <property type="entry name" value="FCD"/>
    <property type="match status" value="1"/>
</dbReference>
<reference evidence="5" key="2">
    <citation type="journal article" date="2014" name="ISME J.">
        <title>Microbial stratification in low pH oxic and suboxic macroscopic growths along an acid mine drainage.</title>
        <authorList>
            <person name="Mendez-Garcia C."/>
            <person name="Mesa V."/>
            <person name="Sprenger R.R."/>
            <person name="Richter M."/>
            <person name="Diez M.S."/>
            <person name="Solano J."/>
            <person name="Bargiela R."/>
            <person name="Golyshina O.V."/>
            <person name="Manteca A."/>
            <person name="Ramos J.L."/>
            <person name="Gallego J.R."/>
            <person name="Llorente I."/>
            <person name="Martins Dos Santos V.A."/>
            <person name="Jensen O.N."/>
            <person name="Pelaez A.I."/>
            <person name="Sanchez J."/>
            <person name="Ferrer M."/>
        </authorList>
    </citation>
    <scope>NUCLEOTIDE SEQUENCE</scope>
</reference>